<keyword evidence="2" id="KW-1185">Reference proteome</keyword>
<proteinExistence type="predicted"/>
<dbReference type="EMBL" id="JARBHB010000004">
    <property type="protein sequence ID" value="KAJ8886703.1"/>
    <property type="molecule type" value="Genomic_DNA"/>
</dbReference>
<name>A0ABQ9HS64_9NEOP</name>
<evidence type="ECO:0000313" key="2">
    <source>
        <dbReference type="Proteomes" id="UP001159363"/>
    </source>
</evidence>
<sequence length="114" mass="12225">MCACDSCESVTAHCFCCDWCLARDNNLAEHQIEAVEETTDPTTPCIMPPPTAPAFKIPCVKKLHEMPSGVFAHMIQSGQLGIEPPPMSSIATPPPAPSVEAPNIFTVFSIPAEE</sequence>
<dbReference type="Proteomes" id="UP001159363">
    <property type="component" value="Chromosome X"/>
</dbReference>
<gene>
    <name evidence="1" type="ORF">PR048_012915</name>
</gene>
<comment type="caution">
    <text evidence="1">The sequence shown here is derived from an EMBL/GenBank/DDBJ whole genome shotgun (WGS) entry which is preliminary data.</text>
</comment>
<accession>A0ABQ9HS64</accession>
<organism evidence="1 2">
    <name type="scientific">Dryococelus australis</name>
    <dbReference type="NCBI Taxonomy" id="614101"/>
    <lineage>
        <taxon>Eukaryota</taxon>
        <taxon>Metazoa</taxon>
        <taxon>Ecdysozoa</taxon>
        <taxon>Arthropoda</taxon>
        <taxon>Hexapoda</taxon>
        <taxon>Insecta</taxon>
        <taxon>Pterygota</taxon>
        <taxon>Neoptera</taxon>
        <taxon>Polyneoptera</taxon>
        <taxon>Phasmatodea</taxon>
        <taxon>Verophasmatodea</taxon>
        <taxon>Anareolatae</taxon>
        <taxon>Phasmatidae</taxon>
        <taxon>Eurycanthinae</taxon>
        <taxon>Dryococelus</taxon>
    </lineage>
</organism>
<reference evidence="1 2" key="1">
    <citation type="submission" date="2023-02" db="EMBL/GenBank/DDBJ databases">
        <title>LHISI_Scaffold_Assembly.</title>
        <authorList>
            <person name="Stuart O.P."/>
            <person name="Cleave R."/>
            <person name="Magrath M.J.L."/>
            <person name="Mikheyev A.S."/>
        </authorList>
    </citation>
    <scope>NUCLEOTIDE SEQUENCE [LARGE SCALE GENOMIC DNA]</scope>
    <source>
        <strain evidence="1">Daus_M_001</strain>
        <tissue evidence="1">Leg muscle</tissue>
    </source>
</reference>
<evidence type="ECO:0000313" key="1">
    <source>
        <dbReference type="EMBL" id="KAJ8886703.1"/>
    </source>
</evidence>
<protein>
    <submittedName>
        <fullName evidence="1">Uncharacterized protein</fullName>
    </submittedName>
</protein>